<dbReference type="PIRSF" id="PIRSF028754">
    <property type="entry name" value="UCP028754"/>
    <property type="match status" value="1"/>
</dbReference>
<dbReference type="GO" id="GO:0016874">
    <property type="term" value="F:ligase activity"/>
    <property type="evidence" value="ECO:0007669"/>
    <property type="project" value="UniProtKB-KW"/>
</dbReference>
<protein>
    <submittedName>
        <fullName evidence="2">Predicted ATP-dependent carboligase, ATP-grasp superfamily</fullName>
    </submittedName>
</protein>
<sequence>MSSRSELYELVEEPSGLESPVLVYWFDGFVDAGRAGGGLVDHLLATLDTEVVARFDVDALIDYRARRPEMRFADGAFQDYDAPELTLRLVRDDVGAPFLLLSGPEPDVRWEAFVSAVTDLIERLGVRLSIGVHGIPNPVPHTRPLSVLTHANRPGLLDESALVDVELRVPGNIASLLEYRLGQSGHDAIGLVARVPHYLAESEYPQSSLTLLRALSASTGLLLPSGELAEAARRTDELVREQVEGNDQVAKVVHALENQYDAFAGGDARGSLIAEQRAVPSADEIGAELEQFLADLDDRPDADDTYPDDDTDEDPGDR</sequence>
<dbReference type="InterPro" id="IPR019151">
    <property type="entry name" value="Proteasome_assmbl_chaperone_2"/>
</dbReference>
<accession>A0A1H2KNG1</accession>
<dbReference type="RefSeq" id="WP_046769448.1">
    <property type="nucleotide sequence ID" value="NZ_KQ061233.1"/>
</dbReference>
<feature type="region of interest" description="Disordered" evidence="1">
    <location>
        <begin position="295"/>
        <end position="318"/>
    </location>
</feature>
<reference evidence="3" key="1">
    <citation type="submission" date="2016-10" db="EMBL/GenBank/DDBJ databases">
        <authorList>
            <person name="Varghese N."/>
            <person name="Submissions S."/>
        </authorList>
    </citation>
    <scope>NUCLEOTIDE SEQUENCE [LARGE SCALE GENOMIC DNA]</scope>
    <source>
        <strain evidence="3">DSM 45079</strain>
    </source>
</reference>
<dbReference type="Gene3D" id="1.10.287.100">
    <property type="match status" value="1"/>
</dbReference>
<keyword evidence="2" id="KW-0436">Ligase</keyword>
<dbReference type="EMBL" id="LT629791">
    <property type="protein sequence ID" value="SDU69876.1"/>
    <property type="molecule type" value="Genomic_DNA"/>
</dbReference>
<feature type="compositionally biased region" description="Acidic residues" evidence="1">
    <location>
        <begin position="298"/>
        <end position="318"/>
    </location>
</feature>
<gene>
    <name evidence="2" type="ORF">SAMN04488563_4017</name>
</gene>
<dbReference type="OrthoDB" id="3733464at2"/>
<evidence type="ECO:0000256" key="1">
    <source>
        <dbReference type="SAM" id="MobiDB-lite"/>
    </source>
</evidence>
<organism evidence="2 3">
    <name type="scientific">Jiangella alkaliphila</name>
    <dbReference type="NCBI Taxonomy" id="419479"/>
    <lineage>
        <taxon>Bacteria</taxon>
        <taxon>Bacillati</taxon>
        <taxon>Actinomycetota</taxon>
        <taxon>Actinomycetes</taxon>
        <taxon>Jiangellales</taxon>
        <taxon>Jiangellaceae</taxon>
        <taxon>Jiangella</taxon>
    </lineage>
</organism>
<proteinExistence type="predicted"/>
<dbReference type="InterPro" id="IPR008492">
    <property type="entry name" value="Rv2714-like"/>
</dbReference>
<dbReference type="InterPro" id="IPR038389">
    <property type="entry name" value="PSMG2_sf"/>
</dbReference>
<dbReference type="Gene3D" id="3.40.50.10900">
    <property type="entry name" value="PAC-like subunit"/>
    <property type="match status" value="1"/>
</dbReference>
<name>A0A1H2KNG1_9ACTN</name>
<evidence type="ECO:0000313" key="3">
    <source>
        <dbReference type="Proteomes" id="UP000182977"/>
    </source>
</evidence>
<dbReference type="Proteomes" id="UP000182977">
    <property type="component" value="Chromosome I"/>
</dbReference>
<dbReference type="STRING" id="419479.SAMN04488563_4017"/>
<evidence type="ECO:0000313" key="2">
    <source>
        <dbReference type="EMBL" id="SDU69876.1"/>
    </source>
</evidence>
<keyword evidence="3" id="KW-1185">Reference proteome</keyword>
<dbReference type="Pfam" id="PF09754">
    <property type="entry name" value="PAC2"/>
    <property type="match status" value="1"/>
</dbReference>
<dbReference type="AlphaFoldDB" id="A0A1H2KNG1"/>
<dbReference type="SUPFAM" id="SSF159659">
    <property type="entry name" value="Cgl1923-like"/>
    <property type="match status" value="1"/>
</dbReference>